<feature type="region of interest" description="Disordered" evidence="2">
    <location>
        <begin position="151"/>
        <end position="186"/>
    </location>
</feature>
<reference evidence="4" key="1">
    <citation type="journal article" date="2011" name="Proc. Natl. Acad. Sci. U.S.A.">
        <title>Obligate biotrophy features unraveled by the genomic analysis of rust fungi.</title>
        <authorList>
            <person name="Duplessis S."/>
            <person name="Cuomo C.A."/>
            <person name="Lin Y.-C."/>
            <person name="Aerts A."/>
            <person name="Tisserant E."/>
            <person name="Veneault-Fourrey C."/>
            <person name="Joly D.L."/>
            <person name="Hacquard S."/>
            <person name="Amselem J."/>
            <person name="Cantarel B.L."/>
            <person name="Chiu R."/>
            <person name="Coutinho P.M."/>
            <person name="Feau N."/>
            <person name="Field M."/>
            <person name="Frey P."/>
            <person name="Gelhaye E."/>
            <person name="Goldberg J."/>
            <person name="Grabherr M.G."/>
            <person name="Kodira C.D."/>
            <person name="Kohler A."/>
            <person name="Kuees U."/>
            <person name="Lindquist E.A."/>
            <person name="Lucas S.M."/>
            <person name="Mago R."/>
            <person name="Mauceli E."/>
            <person name="Morin E."/>
            <person name="Murat C."/>
            <person name="Pangilinan J.L."/>
            <person name="Park R."/>
            <person name="Pearson M."/>
            <person name="Quesneville H."/>
            <person name="Rouhier N."/>
            <person name="Sakthikumar S."/>
            <person name="Salamov A.A."/>
            <person name="Schmutz J."/>
            <person name="Selles B."/>
            <person name="Shapiro H."/>
            <person name="Tanguay P."/>
            <person name="Tuskan G.A."/>
            <person name="Henrissat B."/>
            <person name="Van de Peer Y."/>
            <person name="Rouze P."/>
            <person name="Ellis J.G."/>
            <person name="Dodds P.N."/>
            <person name="Schein J.E."/>
            <person name="Zhong S."/>
            <person name="Hamelin R.C."/>
            <person name="Grigoriev I.V."/>
            <person name="Szabo L.J."/>
            <person name="Martin F."/>
        </authorList>
    </citation>
    <scope>NUCLEOTIDE SEQUENCE [LARGE SCALE GENOMIC DNA]</scope>
    <source>
        <strain evidence="4">98AG31 / pathotype 3-4-7</strain>
    </source>
</reference>
<protein>
    <recommendedName>
        <fullName evidence="5">NADH dehydrogenase [ubiquinone] 1 alpha subcomplex subunit</fullName>
    </recommendedName>
</protein>
<dbReference type="OrthoDB" id="10255576at2759"/>
<accession>F4RPY7</accession>
<dbReference type="STRING" id="747676.F4RPY7"/>
<dbReference type="AlphaFoldDB" id="F4RPY7"/>
<dbReference type="InterPro" id="IPR007763">
    <property type="entry name" value="NDUFA12"/>
</dbReference>
<dbReference type="EMBL" id="GL883112">
    <property type="protein sequence ID" value="EGG05652.1"/>
    <property type="molecule type" value="Genomic_DNA"/>
</dbReference>
<dbReference type="Pfam" id="PF05071">
    <property type="entry name" value="NDUFA12"/>
    <property type="match status" value="1"/>
</dbReference>
<feature type="compositionally biased region" description="Polar residues" evidence="2">
    <location>
        <begin position="163"/>
        <end position="178"/>
    </location>
</feature>
<sequence length="186" mass="21567">MANLFRSLQRYLGVGKEKYFVGHDLAGNRYYQQPSPVGGPSRPKRRVEFKAIGDDHTLYHPNRLPPQWAAWLSFTRSVEPTIQELEADYLRQQILFQKVNQIEANQNQSRNQEALPDINQSSDLELTTNSAQSNTMNDQQERVRKWNVMNQSPLEAFMPSPSNPDDQWTPQSWNPTSNSRKDENHP</sequence>
<name>F4RPY7_MELLP</name>
<dbReference type="Proteomes" id="UP000001072">
    <property type="component" value="Unassembled WGS sequence"/>
</dbReference>
<evidence type="ECO:0008006" key="5">
    <source>
        <dbReference type="Google" id="ProtNLM"/>
    </source>
</evidence>
<dbReference type="PANTHER" id="PTHR32470">
    <property type="entry name" value="ADH DEHYDROGENASE [UBIQUINONE] 1 ALPHA SUBCOMPLEX ASSEMBLY FACTOR 2"/>
    <property type="match status" value="1"/>
</dbReference>
<dbReference type="GO" id="GO:0032981">
    <property type="term" value="P:mitochondrial respiratory chain complex I assembly"/>
    <property type="evidence" value="ECO:0007669"/>
    <property type="project" value="TreeGrafter"/>
</dbReference>
<evidence type="ECO:0000313" key="4">
    <source>
        <dbReference type="Proteomes" id="UP000001072"/>
    </source>
</evidence>
<dbReference type="eggNOG" id="ENOG502SBMA">
    <property type="taxonomic scope" value="Eukaryota"/>
</dbReference>
<dbReference type="InterPro" id="IPR052618">
    <property type="entry name" value="ComplexI_NDUFA12"/>
</dbReference>
<dbReference type="PANTHER" id="PTHR32470:SF2">
    <property type="entry name" value="NADH DEHYDROGENASE [UBIQUINONE] 1 ALPHA SUBCOMPLEX ASSEMBLY FACTOR 2"/>
    <property type="match status" value="1"/>
</dbReference>
<dbReference type="InParanoid" id="F4RPY7"/>
<evidence type="ECO:0000313" key="3">
    <source>
        <dbReference type="EMBL" id="EGG05652.1"/>
    </source>
</evidence>
<dbReference type="GO" id="GO:0005739">
    <property type="term" value="C:mitochondrion"/>
    <property type="evidence" value="ECO:0007669"/>
    <property type="project" value="TreeGrafter"/>
</dbReference>
<evidence type="ECO:0000256" key="2">
    <source>
        <dbReference type="SAM" id="MobiDB-lite"/>
    </source>
</evidence>
<evidence type="ECO:0000256" key="1">
    <source>
        <dbReference type="ARBA" id="ARBA00007355"/>
    </source>
</evidence>
<comment type="similarity">
    <text evidence="1">Belongs to the complex I NDUFA12 subunit family.</text>
</comment>
<organism evidence="4">
    <name type="scientific">Melampsora larici-populina (strain 98AG31 / pathotype 3-4-7)</name>
    <name type="common">Poplar leaf rust fungus</name>
    <dbReference type="NCBI Taxonomy" id="747676"/>
    <lineage>
        <taxon>Eukaryota</taxon>
        <taxon>Fungi</taxon>
        <taxon>Dikarya</taxon>
        <taxon>Basidiomycota</taxon>
        <taxon>Pucciniomycotina</taxon>
        <taxon>Pucciniomycetes</taxon>
        <taxon>Pucciniales</taxon>
        <taxon>Melampsoraceae</taxon>
        <taxon>Melampsora</taxon>
    </lineage>
</organism>
<dbReference type="GO" id="GO:0045271">
    <property type="term" value="C:respiratory chain complex I"/>
    <property type="evidence" value="ECO:0007669"/>
    <property type="project" value="InterPro"/>
</dbReference>
<proteinExistence type="inferred from homology"/>
<gene>
    <name evidence="3" type="ORF">MELLADRAFT_107481</name>
</gene>
<dbReference type="KEGG" id="mlr:MELLADRAFT_107481"/>
<dbReference type="RefSeq" id="XP_007411141.1">
    <property type="nucleotide sequence ID" value="XM_007411079.1"/>
</dbReference>
<keyword evidence="4" id="KW-1185">Reference proteome</keyword>
<dbReference type="GeneID" id="18923185"/>
<dbReference type="VEuPathDB" id="FungiDB:MELLADRAFT_107481"/>
<dbReference type="HOGENOM" id="CLU_100704_0_0_1"/>